<evidence type="ECO:0000313" key="1">
    <source>
        <dbReference type="EMBL" id="GAU37840.1"/>
    </source>
</evidence>
<gene>
    <name evidence="1" type="ORF">TSUD_57000</name>
</gene>
<evidence type="ECO:0000313" key="2">
    <source>
        <dbReference type="Proteomes" id="UP000242715"/>
    </source>
</evidence>
<name>A0A2Z6NMR1_TRISU</name>
<dbReference type="AlphaFoldDB" id="A0A2Z6NMR1"/>
<dbReference type="Proteomes" id="UP000242715">
    <property type="component" value="Unassembled WGS sequence"/>
</dbReference>
<reference evidence="2" key="1">
    <citation type="journal article" date="2017" name="Front. Plant Sci.">
        <title>Climate Clever Clovers: New Paradigm to Reduce the Environmental Footprint of Ruminants by Breeding Low Methanogenic Forages Utilizing Haplotype Variation.</title>
        <authorList>
            <person name="Kaur P."/>
            <person name="Appels R."/>
            <person name="Bayer P.E."/>
            <person name="Keeble-Gagnere G."/>
            <person name="Wang J."/>
            <person name="Hirakawa H."/>
            <person name="Shirasawa K."/>
            <person name="Vercoe P."/>
            <person name="Stefanova K."/>
            <person name="Durmic Z."/>
            <person name="Nichols P."/>
            <person name="Revell C."/>
            <person name="Isobe S.N."/>
            <person name="Edwards D."/>
            <person name="Erskine W."/>
        </authorList>
    </citation>
    <scope>NUCLEOTIDE SEQUENCE [LARGE SCALE GENOMIC DNA]</scope>
    <source>
        <strain evidence="2">cv. Daliak</strain>
    </source>
</reference>
<organism evidence="1 2">
    <name type="scientific">Trifolium subterraneum</name>
    <name type="common">Subterranean clover</name>
    <dbReference type="NCBI Taxonomy" id="3900"/>
    <lineage>
        <taxon>Eukaryota</taxon>
        <taxon>Viridiplantae</taxon>
        <taxon>Streptophyta</taxon>
        <taxon>Embryophyta</taxon>
        <taxon>Tracheophyta</taxon>
        <taxon>Spermatophyta</taxon>
        <taxon>Magnoliopsida</taxon>
        <taxon>eudicotyledons</taxon>
        <taxon>Gunneridae</taxon>
        <taxon>Pentapetalae</taxon>
        <taxon>rosids</taxon>
        <taxon>fabids</taxon>
        <taxon>Fabales</taxon>
        <taxon>Fabaceae</taxon>
        <taxon>Papilionoideae</taxon>
        <taxon>50 kb inversion clade</taxon>
        <taxon>NPAAA clade</taxon>
        <taxon>Hologalegina</taxon>
        <taxon>IRL clade</taxon>
        <taxon>Trifolieae</taxon>
        <taxon>Trifolium</taxon>
    </lineage>
</organism>
<keyword evidence="2" id="KW-1185">Reference proteome</keyword>
<accession>A0A2Z6NMR1</accession>
<sequence length="71" mass="7914">MLDSLYTGTSCTGQKIAHNVMTMASSTTTEATVDEFATSSSEQLSWEKVEDICSEYTSNSWYSCIMGYNWC</sequence>
<proteinExistence type="predicted"/>
<protein>
    <submittedName>
        <fullName evidence="1">Uncharacterized protein</fullName>
    </submittedName>
</protein>
<dbReference type="EMBL" id="DF973691">
    <property type="protein sequence ID" value="GAU37840.1"/>
    <property type="molecule type" value="Genomic_DNA"/>
</dbReference>